<dbReference type="FunCoup" id="A0A6I8SHK7">
    <property type="interactions" value="769"/>
</dbReference>
<evidence type="ECO:0000259" key="2">
    <source>
        <dbReference type="PROSITE" id="PS50835"/>
    </source>
</evidence>
<dbReference type="Xenbase" id="XB-GENE-946677">
    <property type="gene designation" value="vsir"/>
</dbReference>
<dbReference type="PANTHER" id="PTHR44819:SF1">
    <property type="entry name" value="V-TYPE IMMUNOGLOBULIN DOMAIN-CONTAINING SUPPRESSOR OF T-CELL ACTIVATION"/>
    <property type="match status" value="1"/>
</dbReference>
<organism evidence="3">
    <name type="scientific">Xenopus tropicalis</name>
    <name type="common">Western clawed frog</name>
    <name type="synonym">Silurana tropicalis</name>
    <dbReference type="NCBI Taxonomy" id="8364"/>
    <lineage>
        <taxon>Eukaryota</taxon>
        <taxon>Metazoa</taxon>
        <taxon>Chordata</taxon>
        <taxon>Craniata</taxon>
        <taxon>Vertebrata</taxon>
        <taxon>Euteleostomi</taxon>
        <taxon>Amphibia</taxon>
        <taxon>Batrachia</taxon>
        <taxon>Anura</taxon>
        <taxon>Pipoidea</taxon>
        <taxon>Pipidae</taxon>
        <taxon>Xenopodinae</taxon>
        <taxon>Xenopus</taxon>
        <taxon>Silurana</taxon>
    </lineage>
</organism>
<evidence type="ECO:0000313" key="3">
    <source>
        <dbReference type="Ensembl" id="ENSXETP00000097754"/>
    </source>
</evidence>
<dbReference type="InterPro" id="IPR036179">
    <property type="entry name" value="Ig-like_dom_sf"/>
</dbReference>
<accession>A0A6I8SHK7</accession>
<dbReference type="SUPFAM" id="SSF48726">
    <property type="entry name" value="Immunoglobulin"/>
    <property type="match status" value="1"/>
</dbReference>
<reference evidence="3" key="1">
    <citation type="journal article" date="2010" name="Science">
        <title>The genome of the Western clawed frog Xenopus tropicalis.</title>
        <authorList>
            <person name="Hellsten U."/>
            <person name="Harland R.M."/>
            <person name="Gilchrist M.J."/>
            <person name="Hendrix D."/>
            <person name="Jurka J."/>
            <person name="Kapitonov V."/>
            <person name="Ovcharenko I."/>
            <person name="Putnam N.H."/>
            <person name="Shu S."/>
            <person name="Taher L."/>
            <person name="Blitz I.L."/>
            <person name="Blumberg B."/>
            <person name="Dichmann D.S."/>
            <person name="Dubchak I."/>
            <person name="Amaya E."/>
            <person name="Detter J.C."/>
            <person name="Fletcher R."/>
            <person name="Gerhard D.S."/>
            <person name="Goodstein D."/>
            <person name="Graves T."/>
            <person name="Grigoriev I.V."/>
            <person name="Grimwood J."/>
            <person name="Kawashima T."/>
            <person name="Lindquist E."/>
            <person name="Lucas S.M."/>
            <person name="Mead P.E."/>
            <person name="Mitros T."/>
            <person name="Ogino H."/>
            <person name="Ohta Y."/>
            <person name="Poliakov A.V."/>
            <person name="Pollet N."/>
            <person name="Robert J."/>
            <person name="Salamov A."/>
            <person name="Sater A.K."/>
            <person name="Schmutz J."/>
            <person name="Terry A."/>
            <person name="Vize P.D."/>
            <person name="Warren W.C."/>
            <person name="Wells D."/>
            <person name="Wills A."/>
            <person name="Wilson R.K."/>
            <person name="Zimmerman L.B."/>
            <person name="Zorn A.M."/>
            <person name="Grainger R."/>
            <person name="Grammer T."/>
            <person name="Khokha M.K."/>
            <person name="Richardson P.M."/>
            <person name="Rokhsar D.S."/>
        </authorList>
    </citation>
    <scope>NUCLEOTIDE SEQUENCE [LARGE SCALE GENOMIC DNA]</scope>
    <source>
        <strain evidence="3">Nigerian</strain>
    </source>
</reference>
<dbReference type="Gene3D" id="2.60.40.10">
    <property type="entry name" value="Immunoglobulins"/>
    <property type="match status" value="1"/>
</dbReference>
<dbReference type="GO" id="GO:0050776">
    <property type="term" value="P:regulation of immune response"/>
    <property type="evidence" value="ECO:0007669"/>
    <property type="project" value="InterPro"/>
</dbReference>
<dbReference type="InterPro" id="IPR042473">
    <property type="entry name" value="VISTA"/>
</dbReference>
<feature type="transmembrane region" description="Helical" evidence="1">
    <location>
        <begin position="200"/>
        <end position="219"/>
    </location>
</feature>
<dbReference type="Bgee" id="ENSXETG00000024966">
    <property type="expression patterns" value="Expressed in liver and 12 other cell types or tissues"/>
</dbReference>
<dbReference type="GO" id="GO:0016020">
    <property type="term" value="C:membrane"/>
    <property type="evidence" value="ECO:0007669"/>
    <property type="project" value="InterPro"/>
</dbReference>
<sequence length="306" mass="35296">MEFYSTAYYPTCRLWRGWPLLCLYLACYQDAITAFSVSALYSHITCPEGQNVNLTCTVSGHVADKHDVLFSLWHFSKDKNSNCLERRHIQNTTERDHLHKEHLSHSMHNGAFQITLTNVSQQDSGGYCCYVIEASKKHHTRHYSYIEFQVKTDDLNLYTCMFHSPTEGDNSKDILYIYFLLLIETLSCYSQNFSTLITSAMHFCFSSYTVLVQVLYVLLHCLQMSVTLFRCFTSFRIHISASFPVYFSAPFHYTFCFCSMTCTVCVSTLLFPSIAFTILLYCNDRLSYLPAIFLFFSVSADSPTVI</sequence>
<protein>
    <submittedName>
        <fullName evidence="3">V-set immunoregulatory receptor</fullName>
    </submittedName>
</protein>
<keyword evidence="1" id="KW-0812">Transmembrane</keyword>
<dbReference type="InterPro" id="IPR013106">
    <property type="entry name" value="Ig_V-set"/>
</dbReference>
<evidence type="ECO:0000256" key="1">
    <source>
        <dbReference type="SAM" id="Phobius"/>
    </source>
</evidence>
<dbReference type="Pfam" id="PF07686">
    <property type="entry name" value="V-set"/>
    <property type="match status" value="1"/>
</dbReference>
<keyword evidence="1" id="KW-1133">Transmembrane helix</keyword>
<dbReference type="AlphaFoldDB" id="A0A6I8SHK7"/>
<dbReference type="PROSITE" id="PS50835">
    <property type="entry name" value="IG_LIKE"/>
    <property type="match status" value="1"/>
</dbReference>
<dbReference type="InParanoid" id="A0A6I8SHK7"/>
<feature type="domain" description="Ig-like" evidence="2">
    <location>
        <begin position="19"/>
        <end position="131"/>
    </location>
</feature>
<feature type="transmembrane region" description="Helical" evidence="1">
    <location>
        <begin position="252"/>
        <end position="282"/>
    </location>
</feature>
<dbReference type="InterPro" id="IPR003599">
    <property type="entry name" value="Ig_sub"/>
</dbReference>
<feature type="transmembrane region" description="Helical" evidence="1">
    <location>
        <begin position="226"/>
        <end position="246"/>
    </location>
</feature>
<dbReference type="PANTHER" id="PTHR44819">
    <property type="entry name" value="V-TYPE IMMUNOGLOBULIN DOMAIN-CONTAINING SUPPRESSOR OF T-CELL ACTIVATION"/>
    <property type="match status" value="1"/>
</dbReference>
<dbReference type="InterPro" id="IPR013783">
    <property type="entry name" value="Ig-like_fold"/>
</dbReference>
<dbReference type="InterPro" id="IPR007110">
    <property type="entry name" value="Ig-like_dom"/>
</dbReference>
<reference evidence="3" key="2">
    <citation type="submission" date="2020-05" db="UniProtKB">
        <authorList>
            <consortium name="Ensembl"/>
        </authorList>
    </citation>
    <scope>IDENTIFICATION</scope>
</reference>
<dbReference type="SMART" id="SM00409">
    <property type="entry name" value="IG"/>
    <property type="match status" value="1"/>
</dbReference>
<keyword evidence="1" id="KW-0472">Membrane</keyword>
<proteinExistence type="predicted"/>
<dbReference type="GeneTree" id="ENSGT00940000163256"/>
<name>A0A6I8SHK7_XENTR</name>
<gene>
    <name evidence="3" type="primary">vsir</name>
</gene>
<dbReference type="Ensembl" id="ENSXETT00000078714">
    <property type="protein sequence ID" value="ENSXETP00000097754"/>
    <property type="gene ID" value="ENSXETG00000024966"/>
</dbReference>